<keyword evidence="3" id="KW-1185">Reference proteome</keyword>
<dbReference type="Proteomes" id="UP000053780">
    <property type="component" value="Unassembled WGS sequence"/>
</dbReference>
<name>T0L8E9_9MICR</name>
<dbReference type="VEuPathDB" id="MicrosporidiaDB:NAPIS_ORF01647"/>
<protein>
    <submittedName>
        <fullName evidence="2">Ctlh domain-containing protein</fullName>
    </submittedName>
</protein>
<feature type="domain" description="CTLH/CRA C-terminal to LisH motif" evidence="1">
    <location>
        <begin position="30"/>
        <end position="162"/>
    </location>
</feature>
<evidence type="ECO:0000259" key="1">
    <source>
        <dbReference type="Pfam" id="PF10607"/>
    </source>
</evidence>
<proteinExistence type="predicted"/>
<evidence type="ECO:0000313" key="2">
    <source>
        <dbReference type="EMBL" id="EQB60778.1"/>
    </source>
</evidence>
<dbReference type="InterPro" id="IPR024964">
    <property type="entry name" value="CTLH/CRA"/>
</dbReference>
<dbReference type="AlphaFoldDB" id="T0L8E9"/>
<dbReference type="OrthoDB" id="2415936at2759"/>
<accession>T0L8E9</accession>
<reference evidence="2 3" key="1">
    <citation type="journal article" date="2013" name="BMC Genomics">
        <title>Genome sequencing and comparative genomics of honey bee microsporidia, Nosema apis reveal novel insights into host-parasite interactions.</title>
        <authorList>
            <person name="Chen Yp."/>
            <person name="Pettis J.S."/>
            <person name="Zhao Y."/>
            <person name="Liu X."/>
            <person name="Tallon L.J."/>
            <person name="Sadzewicz L.D."/>
            <person name="Li R."/>
            <person name="Zheng H."/>
            <person name="Huang S."/>
            <person name="Zhang X."/>
            <person name="Hamilton M.C."/>
            <person name="Pernal S.F."/>
            <person name="Melathopoulos A.P."/>
            <person name="Yan X."/>
            <person name="Evans J.D."/>
        </authorList>
    </citation>
    <scope>NUCLEOTIDE SEQUENCE [LARGE SCALE GENOMIC DNA]</scope>
    <source>
        <strain evidence="2 3">BRL 01</strain>
    </source>
</reference>
<organism evidence="2 3">
    <name type="scientific">Vairimorpha apis BRL 01</name>
    <dbReference type="NCBI Taxonomy" id="1037528"/>
    <lineage>
        <taxon>Eukaryota</taxon>
        <taxon>Fungi</taxon>
        <taxon>Fungi incertae sedis</taxon>
        <taxon>Microsporidia</taxon>
        <taxon>Nosematidae</taxon>
        <taxon>Vairimorpha</taxon>
    </lineage>
</organism>
<dbReference type="EMBL" id="KE647235">
    <property type="protein sequence ID" value="EQB60778.1"/>
    <property type="molecule type" value="Genomic_DNA"/>
</dbReference>
<dbReference type="Pfam" id="PF10607">
    <property type="entry name" value="CTLH"/>
    <property type="match status" value="1"/>
</dbReference>
<evidence type="ECO:0000313" key="3">
    <source>
        <dbReference type="Proteomes" id="UP000053780"/>
    </source>
</evidence>
<dbReference type="HOGENOM" id="CLU_1454816_0_0_1"/>
<sequence>MDYFIHKGYLHLVEEYAKDLNVIIEIEPLFVRRSQIRNCIEKGDVEGCVNEINNLDPNLINTNLDINFYLILYKGYENAYMMHKNNIDDNKIIEIILYLKKHISNVSSRYFYELETFLEYLIFNSDDFKIESKRENLADKINILILKNYDIKENKLESIIKRIVTEENALAQKNKFTEFKSMITKI</sequence>
<gene>
    <name evidence="2" type="ORF">NAPIS_ORF01647</name>
</gene>